<keyword evidence="3" id="KW-1185">Reference proteome</keyword>
<organism evidence="2 3">
    <name type="scientific">Haloarchaeobius litoreus</name>
    <dbReference type="NCBI Taxonomy" id="755306"/>
    <lineage>
        <taxon>Archaea</taxon>
        <taxon>Methanobacteriati</taxon>
        <taxon>Methanobacteriota</taxon>
        <taxon>Stenosarchaea group</taxon>
        <taxon>Halobacteria</taxon>
        <taxon>Halobacteriales</taxon>
        <taxon>Halorubellaceae</taxon>
        <taxon>Haloarchaeobius</taxon>
    </lineage>
</organism>
<proteinExistence type="predicted"/>
<sequence>MSTLDDFATASEDTVDDENEECDCDALPDGVPCFECFLAGEATFDRGGA</sequence>
<dbReference type="AlphaFoldDB" id="A0ABD6DH16"/>
<name>A0ABD6DH16_9EURY</name>
<reference evidence="2 3" key="1">
    <citation type="journal article" date="2019" name="Int. J. Syst. Evol. Microbiol.">
        <title>The Global Catalogue of Microorganisms (GCM) 10K type strain sequencing project: providing services to taxonomists for standard genome sequencing and annotation.</title>
        <authorList>
            <consortium name="The Broad Institute Genomics Platform"/>
            <consortium name="The Broad Institute Genome Sequencing Center for Infectious Disease"/>
            <person name="Wu L."/>
            <person name="Ma J."/>
        </authorList>
    </citation>
    <scope>NUCLEOTIDE SEQUENCE [LARGE SCALE GENOMIC DNA]</scope>
    <source>
        <strain evidence="2 3">CGMCC 1.10390</strain>
    </source>
</reference>
<dbReference type="EMBL" id="JBHUDO010000002">
    <property type="protein sequence ID" value="MFD1645589.1"/>
    <property type="molecule type" value="Genomic_DNA"/>
</dbReference>
<protein>
    <submittedName>
        <fullName evidence="2">Uncharacterized protein</fullName>
    </submittedName>
</protein>
<dbReference type="Proteomes" id="UP001597034">
    <property type="component" value="Unassembled WGS sequence"/>
</dbReference>
<comment type="caution">
    <text evidence="2">The sequence shown here is derived from an EMBL/GenBank/DDBJ whole genome shotgun (WGS) entry which is preliminary data.</text>
</comment>
<evidence type="ECO:0000256" key="1">
    <source>
        <dbReference type="SAM" id="MobiDB-lite"/>
    </source>
</evidence>
<evidence type="ECO:0000313" key="3">
    <source>
        <dbReference type="Proteomes" id="UP001597034"/>
    </source>
</evidence>
<evidence type="ECO:0000313" key="2">
    <source>
        <dbReference type="EMBL" id="MFD1645589.1"/>
    </source>
</evidence>
<accession>A0ABD6DH16</accession>
<dbReference type="RefSeq" id="WP_256398894.1">
    <property type="nucleotide sequence ID" value="NZ_JANHJR010000001.1"/>
</dbReference>
<feature type="region of interest" description="Disordered" evidence="1">
    <location>
        <begin position="1"/>
        <end position="21"/>
    </location>
</feature>
<gene>
    <name evidence="2" type="ORF">ACFSBL_07830</name>
</gene>